<gene>
    <name evidence="9" type="ORF">AMTR_s00077p00053020</name>
</gene>
<keyword evidence="3 6" id="KW-0256">Endoplasmic reticulum</keyword>
<dbReference type="GO" id="GO:0005789">
    <property type="term" value="C:endoplasmic reticulum membrane"/>
    <property type="evidence" value="ECO:0007669"/>
    <property type="project" value="UniProtKB-SubCell"/>
</dbReference>
<dbReference type="InterPro" id="IPR003388">
    <property type="entry name" value="Reticulon"/>
</dbReference>
<accession>W1P859</accession>
<comment type="subcellular location">
    <subcellularLocation>
        <location evidence="1 6">Endoplasmic reticulum membrane</location>
        <topology evidence="1 6">Multi-pass membrane protein</topology>
    </subcellularLocation>
</comment>
<name>W1P859_AMBTC</name>
<dbReference type="Proteomes" id="UP000017836">
    <property type="component" value="Unassembled WGS sequence"/>
</dbReference>
<dbReference type="Pfam" id="PF02453">
    <property type="entry name" value="Reticulon"/>
    <property type="match status" value="1"/>
</dbReference>
<dbReference type="AlphaFoldDB" id="W1P859"/>
<evidence type="ECO:0000256" key="2">
    <source>
        <dbReference type="ARBA" id="ARBA00022692"/>
    </source>
</evidence>
<evidence type="ECO:0000313" key="10">
    <source>
        <dbReference type="Proteomes" id="UP000017836"/>
    </source>
</evidence>
<evidence type="ECO:0000256" key="3">
    <source>
        <dbReference type="ARBA" id="ARBA00022824"/>
    </source>
</evidence>
<dbReference type="GO" id="GO:0009617">
    <property type="term" value="P:response to bacterium"/>
    <property type="evidence" value="ECO:0007669"/>
    <property type="project" value="InterPro"/>
</dbReference>
<evidence type="ECO:0000256" key="1">
    <source>
        <dbReference type="ARBA" id="ARBA00004477"/>
    </source>
</evidence>
<evidence type="ECO:0000259" key="8">
    <source>
        <dbReference type="PROSITE" id="PS50845"/>
    </source>
</evidence>
<dbReference type="PANTHER" id="PTHR10994:SF67">
    <property type="entry name" value="RETICULON-LIKE PROTEIN B16"/>
    <property type="match status" value="1"/>
</dbReference>
<keyword evidence="2 6" id="KW-0812">Transmembrane</keyword>
<feature type="compositionally biased region" description="Polar residues" evidence="7">
    <location>
        <begin position="1"/>
        <end position="18"/>
    </location>
</feature>
<dbReference type="InterPro" id="IPR045064">
    <property type="entry name" value="Reticulon-like"/>
</dbReference>
<reference evidence="10" key="1">
    <citation type="journal article" date="2013" name="Science">
        <title>The Amborella genome and the evolution of flowering plants.</title>
        <authorList>
            <consortium name="Amborella Genome Project"/>
        </authorList>
    </citation>
    <scope>NUCLEOTIDE SEQUENCE [LARGE SCALE GENOMIC DNA]</scope>
</reference>
<protein>
    <recommendedName>
        <fullName evidence="6">Reticulon-like protein</fullName>
    </recommendedName>
</protein>
<feature type="region of interest" description="Disordered" evidence="7">
    <location>
        <begin position="1"/>
        <end position="22"/>
    </location>
</feature>
<sequence length="377" mass="42702">MQSDSPALSLTETHQSHLSPPLQYHRVLSPSSRDRQVFPVSYRPLLRNQAISLDTIGVYPRRRMDILQEVSKIDANADARKDKLPEQSSSGSSDCIPLSKGYKLFDRQRSIRHVMGGGKAADVILWKQRRVTLAIIVGATIAWLLFEHSGVSFLSISSDVLLLLIVILFVRANCAVLWNKQLQPLPELVLSEEMVNNSAASFRVKLNYMLLMAHDIILGRDFKLFFKIVVCLWLVSIIGGFLSFFTLMYVGIIMSITLTALYNKYEERVDRCAGIVHSQLSKQYSRVDANVLIWLPFNNSLPLTISTAINHYSFKPQFLHDMKKPEEKDDVREKKSEKEKTSGLTIGVISNRILSLGAHAYGRLRGENIERKNSLNQ</sequence>
<evidence type="ECO:0000256" key="7">
    <source>
        <dbReference type="SAM" id="MobiDB-lite"/>
    </source>
</evidence>
<feature type="domain" description="Reticulon" evidence="8">
    <location>
        <begin position="120"/>
        <end position="317"/>
    </location>
</feature>
<evidence type="ECO:0000256" key="4">
    <source>
        <dbReference type="ARBA" id="ARBA00022989"/>
    </source>
</evidence>
<dbReference type="EMBL" id="KI394293">
    <property type="protein sequence ID" value="ERN04123.1"/>
    <property type="molecule type" value="Genomic_DNA"/>
</dbReference>
<proteinExistence type="predicted"/>
<evidence type="ECO:0000313" key="9">
    <source>
        <dbReference type="EMBL" id="ERN04123.1"/>
    </source>
</evidence>
<dbReference type="eggNOG" id="KOG1792">
    <property type="taxonomic scope" value="Eukaryota"/>
</dbReference>
<keyword evidence="5 6" id="KW-0472">Membrane</keyword>
<evidence type="ECO:0000256" key="5">
    <source>
        <dbReference type="ARBA" id="ARBA00023136"/>
    </source>
</evidence>
<keyword evidence="4 6" id="KW-1133">Transmembrane helix</keyword>
<dbReference type="PROSITE" id="PS50845">
    <property type="entry name" value="RETICULON"/>
    <property type="match status" value="1"/>
</dbReference>
<organism evidence="9 10">
    <name type="scientific">Amborella trichopoda</name>
    <dbReference type="NCBI Taxonomy" id="13333"/>
    <lineage>
        <taxon>Eukaryota</taxon>
        <taxon>Viridiplantae</taxon>
        <taxon>Streptophyta</taxon>
        <taxon>Embryophyta</taxon>
        <taxon>Tracheophyta</taxon>
        <taxon>Spermatophyta</taxon>
        <taxon>Magnoliopsida</taxon>
        <taxon>Amborellales</taxon>
        <taxon>Amborellaceae</taxon>
        <taxon>Amborella</taxon>
    </lineage>
</organism>
<feature type="transmembrane region" description="Helical" evidence="6">
    <location>
        <begin position="131"/>
        <end position="154"/>
    </location>
</feature>
<dbReference type="Gramene" id="ERN04123">
    <property type="protein sequence ID" value="ERN04123"/>
    <property type="gene ID" value="AMTR_s00077p00053020"/>
</dbReference>
<feature type="transmembrane region" description="Helical" evidence="6">
    <location>
        <begin position="224"/>
        <end position="242"/>
    </location>
</feature>
<keyword evidence="10" id="KW-1185">Reference proteome</keyword>
<dbReference type="HOGENOM" id="CLU_734355_0_0_1"/>
<evidence type="ECO:0000256" key="6">
    <source>
        <dbReference type="RuleBase" id="RU363132"/>
    </source>
</evidence>
<dbReference type="PANTHER" id="PTHR10994">
    <property type="entry name" value="RETICULON"/>
    <property type="match status" value="1"/>
</dbReference>